<dbReference type="Gene3D" id="3.40.50.720">
    <property type="entry name" value="NAD(P)-binding Rossmann-like Domain"/>
    <property type="match status" value="1"/>
</dbReference>
<dbReference type="Proteomes" id="UP000320216">
    <property type="component" value="Chromosome"/>
</dbReference>
<dbReference type="InterPro" id="IPR051164">
    <property type="entry name" value="NmrA-like_oxidored"/>
</dbReference>
<dbReference type="Pfam" id="PF13460">
    <property type="entry name" value="NAD_binding_10"/>
    <property type="match status" value="1"/>
</dbReference>
<dbReference type="PANTHER" id="PTHR42748:SF3">
    <property type="entry name" value="BLL4366 PROTEIN"/>
    <property type="match status" value="1"/>
</dbReference>
<keyword evidence="1" id="KW-0521">NADP</keyword>
<dbReference type="InterPro" id="IPR016040">
    <property type="entry name" value="NAD(P)-bd_dom"/>
</dbReference>
<dbReference type="InterPro" id="IPR036291">
    <property type="entry name" value="NAD(P)-bd_dom_sf"/>
</dbReference>
<organism evidence="3 4">
    <name type="scientific">Humibacter ginsenosidimutans</name>
    <dbReference type="NCBI Taxonomy" id="2599293"/>
    <lineage>
        <taxon>Bacteria</taxon>
        <taxon>Bacillati</taxon>
        <taxon>Actinomycetota</taxon>
        <taxon>Actinomycetes</taxon>
        <taxon>Micrococcales</taxon>
        <taxon>Microbacteriaceae</taxon>
        <taxon>Humibacter</taxon>
    </lineage>
</organism>
<dbReference type="RefSeq" id="WP_146320976.1">
    <property type="nucleotide sequence ID" value="NZ_CP042305.1"/>
</dbReference>
<evidence type="ECO:0000256" key="1">
    <source>
        <dbReference type="ARBA" id="ARBA00022857"/>
    </source>
</evidence>
<evidence type="ECO:0000313" key="3">
    <source>
        <dbReference type="EMBL" id="QDZ15268.1"/>
    </source>
</evidence>
<dbReference type="PANTHER" id="PTHR42748">
    <property type="entry name" value="NITROGEN METABOLITE REPRESSION PROTEIN NMRA FAMILY MEMBER"/>
    <property type="match status" value="1"/>
</dbReference>
<reference evidence="3 4" key="1">
    <citation type="submission" date="2019-07" db="EMBL/GenBank/DDBJ databases">
        <title>Full genome sequence of Humibacter sp. WJ7-1.</title>
        <authorList>
            <person name="Im W.-T."/>
        </authorList>
    </citation>
    <scope>NUCLEOTIDE SEQUENCE [LARGE SCALE GENOMIC DNA]</scope>
    <source>
        <strain evidence="3 4">WJ7-1</strain>
    </source>
</reference>
<evidence type="ECO:0000259" key="2">
    <source>
        <dbReference type="Pfam" id="PF13460"/>
    </source>
</evidence>
<proteinExistence type="predicted"/>
<evidence type="ECO:0000313" key="4">
    <source>
        <dbReference type="Proteomes" id="UP000320216"/>
    </source>
</evidence>
<protein>
    <submittedName>
        <fullName evidence="3">SDR family oxidoreductase</fullName>
    </submittedName>
</protein>
<accession>A0A5B8M388</accession>
<name>A0A5B8M388_9MICO</name>
<dbReference type="SUPFAM" id="SSF51735">
    <property type="entry name" value="NAD(P)-binding Rossmann-fold domains"/>
    <property type="match status" value="1"/>
</dbReference>
<dbReference type="KEGG" id="huw:FPZ11_11310"/>
<sequence length="254" mass="26136">MRIAVAGATGTVGQHVVAALKTRGHEPVPLSRGTGVDLVAATGLDDALRGVDAVIDVTSTTSMSAKGSVAFFGAVTRNLLAAEKRAGIGHHVALSIVGADKVDAGYYAGKAAQEHILMATPGGWSILRATQFHEFARQMTERMRFAGVQLAPAMECQPVAASEVGDALADIAAGDPRGLDTDLAGPRVERMTAMVRDYLAAVGDGRHVFSVSMPGAFGKSLRDGAILPGPDARLGTQTFAEWVAAQAATTTTAA</sequence>
<dbReference type="OrthoDB" id="9771302at2"/>
<feature type="domain" description="NAD(P)-binding" evidence="2">
    <location>
        <begin position="7"/>
        <end position="137"/>
    </location>
</feature>
<gene>
    <name evidence="3" type="ORF">FPZ11_11310</name>
</gene>
<dbReference type="AlphaFoldDB" id="A0A5B8M388"/>
<keyword evidence="4" id="KW-1185">Reference proteome</keyword>
<dbReference type="EMBL" id="CP042305">
    <property type="protein sequence ID" value="QDZ15268.1"/>
    <property type="molecule type" value="Genomic_DNA"/>
</dbReference>